<dbReference type="RefSeq" id="WP_378258249.1">
    <property type="nucleotide sequence ID" value="NZ_JBHSIT010000006.1"/>
</dbReference>
<dbReference type="InterPro" id="IPR038153">
    <property type="entry name" value="EvaA-like_sf"/>
</dbReference>
<feature type="domain" description="dTDP-4-dehydro-6-deoxy-alpha-D-glucopyranose 2,3-dehydratase" evidence="1">
    <location>
        <begin position="245"/>
        <end position="447"/>
    </location>
</feature>
<dbReference type="InterPro" id="IPR005212">
    <property type="entry name" value="EvaA-like"/>
</dbReference>
<protein>
    <submittedName>
        <fullName evidence="2">NDP-hexose 2,3-dehydratase family protein</fullName>
    </submittedName>
</protein>
<gene>
    <name evidence="2" type="ORF">ACFPCY_22825</name>
</gene>
<dbReference type="Proteomes" id="UP001595872">
    <property type="component" value="Unassembled WGS sequence"/>
</dbReference>
<reference evidence="3" key="1">
    <citation type="journal article" date="2019" name="Int. J. Syst. Evol. Microbiol.">
        <title>The Global Catalogue of Microorganisms (GCM) 10K type strain sequencing project: providing services to taxonomists for standard genome sequencing and annotation.</title>
        <authorList>
            <consortium name="The Broad Institute Genomics Platform"/>
            <consortium name="The Broad Institute Genome Sequencing Center for Infectious Disease"/>
            <person name="Wu L."/>
            <person name="Ma J."/>
        </authorList>
    </citation>
    <scope>NUCLEOTIDE SEQUENCE [LARGE SCALE GENOMIC DNA]</scope>
    <source>
        <strain evidence="3">KLKA75</strain>
    </source>
</reference>
<comment type="caution">
    <text evidence="2">The sequence shown here is derived from an EMBL/GenBank/DDBJ whole genome shotgun (WGS) entry which is preliminary data.</text>
</comment>
<dbReference type="Pfam" id="PF03559">
    <property type="entry name" value="Hexose_dehydrat"/>
    <property type="match status" value="2"/>
</dbReference>
<organism evidence="2 3">
    <name type="scientific">Actinomadura gamaensis</name>
    <dbReference type="NCBI Taxonomy" id="1763541"/>
    <lineage>
        <taxon>Bacteria</taxon>
        <taxon>Bacillati</taxon>
        <taxon>Actinomycetota</taxon>
        <taxon>Actinomycetes</taxon>
        <taxon>Streptosporangiales</taxon>
        <taxon>Thermomonosporaceae</taxon>
        <taxon>Actinomadura</taxon>
    </lineage>
</organism>
<dbReference type="Gene3D" id="3.90.79.40">
    <property type="entry name" value="EvaA sugar 2,3-dehydratase subunit"/>
    <property type="match status" value="2"/>
</dbReference>
<proteinExistence type="predicted"/>
<sequence length="456" mass="51111">MRSDTRGTSLREVRDWFADRAARSPLAVRRVPFAELTDWSFDRRTGNLVHDSGRFFSIEGARVRDDSHPARRWSQPMIVQPEIGILGLLLRRIGGEPHCLMQAKAEPGNVNGLQLSPTVQATRSNYTRVHSGRATRYLEYFVRPSPGRIAVDALQSEQGTWFYRKRNRNMVVEVDEDVPAHDGFRWLPLSGIWDLLQVDDLVNMDARTVLSALGRPAGAPAGPGTEFGAALARSAAGEGEVHTTGEVVSWFTDAKARRELRACRIALNEVSGWHRLPDRIAHESGKYFSVVAVRVEAAGREVTRWTQPLIEPCAQGIVAFLVRRFEGVPQLLMRAACEPGYLDMVEMGPTVQCTESNYRDLPEYERPPFLDHVLAAPPERVRYEAVLSEEGGRFRHARNRYLVVEAGDDFPAEVSDDYCWMSLRQCQALLAHSHYLNIEARSLLACIHSLTAGGPT</sequence>
<evidence type="ECO:0000313" key="3">
    <source>
        <dbReference type="Proteomes" id="UP001595872"/>
    </source>
</evidence>
<dbReference type="EMBL" id="JBHSIT010000006">
    <property type="protein sequence ID" value="MFC4910167.1"/>
    <property type="molecule type" value="Genomic_DNA"/>
</dbReference>
<evidence type="ECO:0000259" key="1">
    <source>
        <dbReference type="Pfam" id="PF03559"/>
    </source>
</evidence>
<keyword evidence="3" id="KW-1185">Reference proteome</keyword>
<name>A0ABV9U1H1_9ACTN</name>
<accession>A0ABV9U1H1</accession>
<evidence type="ECO:0000313" key="2">
    <source>
        <dbReference type="EMBL" id="MFC4910167.1"/>
    </source>
</evidence>
<feature type="domain" description="dTDP-4-dehydro-6-deoxy-alpha-D-glucopyranose 2,3-dehydratase" evidence="1">
    <location>
        <begin position="11"/>
        <end position="213"/>
    </location>
</feature>